<gene>
    <name evidence="1" type="ORF">D584_19913</name>
</gene>
<sequence>MTAVNLRFRITRGEGGAGETALPFDRNGSWLGGFCSRNHFYCRGHIVMNMRIQCCVPFCRRTIAADKLPPEHNEWLCIKHWPLVPASLRHRKRRAERIARRKQTEAAWRLASALWQRCKRAAIERAGGLQ</sequence>
<dbReference type="EMBL" id="AOGE01000055">
    <property type="protein sequence ID" value="ELT47401.1"/>
    <property type="molecule type" value="Genomic_DNA"/>
</dbReference>
<accession>M5JUZ3</accession>
<evidence type="ECO:0000313" key="2">
    <source>
        <dbReference type="Proteomes" id="UP000011971"/>
    </source>
</evidence>
<dbReference type="AlphaFoldDB" id="M5JUZ3"/>
<organism evidence="1 2">
    <name type="scientific">Brucella intermedia M86</name>
    <dbReference type="NCBI Taxonomy" id="1234597"/>
    <lineage>
        <taxon>Bacteria</taxon>
        <taxon>Pseudomonadati</taxon>
        <taxon>Pseudomonadota</taxon>
        <taxon>Alphaproteobacteria</taxon>
        <taxon>Hyphomicrobiales</taxon>
        <taxon>Brucellaceae</taxon>
        <taxon>Brucella/Ochrobactrum group</taxon>
        <taxon>Brucella</taxon>
    </lineage>
</organism>
<name>M5JUZ3_9HYPH</name>
<comment type="caution">
    <text evidence="1">The sequence shown here is derived from an EMBL/GenBank/DDBJ whole genome shotgun (WGS) entry which is preliminary data.</text>
</comment>
<proteinExistence type="predicted"/>
<reference evidence="1 2" key="1">
    <citation type="journal article" date="2013" name="Gut Pathog.">
        <title>Draft genome of Ochrobactrum intermedium strain M86 isolated from non-ulcer dyspeptic individual from India.</title>
        <authorList>
            <person name="Kulkarni G."/>
            <person name="Dhotre D."/>
            <person name="Dharne M."/>
            <person name="Shetty S."/>
            <person name="Chowdhury S."/>
            <person name="Misra V."/>
            <person name="Misra S."/>
            <person name="Patole M."/>
            <person name="Shouche Y."/>
        </authorList>
    </citation>
    <scope>NUCLEOTIDE SEQUENCE [LARGE SCALE GENOMIC DNA]</scope>
    <source>
        <strain evidence="1 2">M86</strain>
    </source>
</reference>
<protein>
    <submittedName>
        <fullName evidence="1">Uncharacterized protein</fullName>
    </submittedName>
</protein>
<evidence type="ECO:0000313" key="1">
    <source>
        <dbReference type="EMBL" id="ELT47401.1"/>
    </source>
</evidence>
<dbReference type="Proteomes" id="UP000011971">
    <property type="component" value="Unassembled WGS sequence"/>
</dbReference>